<evidence type="ECO:0000256" key="3">
    <source>
        <dbReference type="ARBA" id="ARBA00022840"/>
    </source>
</evidence>
<dbReference type="InterPro" id="IPR007831">
    <property type="entry name" value="T2SS_GspE_N"/>
</dbReference>
<dbReference type="Gene3D" id="3.40.50.300">
    <property type="entry name" value="P-loop containing nucleotide triphosphate hydrolases"/>
    <property type="match status" value="1"/>
</dbReference>
<sequence>MTPLVAMDDAALVASLISKDALTEADAERCLSASRETRLPIERSLLEFGLVEEEVLFRDIAGQIKVPFLTNIAPEVDLAMRLDLGREFLKSADLVPLRLKDGVLEVASANPRVQDALAALAFRHKAQVRMMLVPPAVLAAAIDGLDWPEVDQAATSASDMDVEKLNALANGGPVIRLVNDIISRAVGAGASDIHFEEGESAFAIRFRIDGVLRDGGTIPQASRAAAVSRLKIMGGLNISERRRPQDGRAQVSVRGRAIDLRISTLPSQFGESIVLRILDRSRVQLDWAQLGYDAGMVEQLRAIMRQPNGLFLVAGPTGSGKTTTLYAALTDIHDGSRKIVSVEDPIEYALKGVVQVPVDSAIDMTFARALRAILRQDPDVVMVGEIRDAETAEIAVRAALVGRMVLSTIHTNDAPSAVSRLIDLGVPPYLLSATLRGVLSQRLVAMTCVDCEGAGCQACADTGQAGRTVLAELLEMSPELASAISDARPLAELRRCAEAAGFVSMAQRAADPAFRQVAVAQHLSQIIGS</sequence>
<dbReference type="OrthoDB" id="9804785at2"/>
<dbReference type="Gene3D" id="3.30.450.90">
    <property type="match status" value="1"/>
</dbReference>
<organism evidence="5 6">
    <name type="scientific">Roseobacter cerasinus</name>
    <dbReference type="NCBI Taxonomy" id="2602289"/>
    <lineage>
        <taxon>Bacteria</taxon>
        <taxon>Pseudomonadati</taxon>
        <taxon>Pseudomonadota</taxon>
        <taxon>Alphaproteobacteria</taxon>
        <taxon>Rhodobacterales</taxon>
        <taxon>Roseobacteraceae</taxon>
        <taxon>Roseobacter</taxon>
    </lineage>
</organism>
<dbReference type="InterPro" id="IPR037257">
    <property type="entry name" value="T2SS_E_N_sf"/>
</dbReference>
<dbReference type="SUPFAM" id="SSF52540">
    <property type="entry name" value="P-loop containing nucleoside triphosphate hydrolases"/>
    <property type="match status" value="1"/>
</dbReference>
<dbReference type="SUPFAM" id="SSF160246">
    <property type="entry name" value="EspE N-terminal domain-like"/>
    <property type="match status" value="1"/>
</dbReference>
<dbReference type="RefSeq" id="WP_159980178.1">
    <property type="nucleotide sequence ID" value="NZ_BLIV01000008.1"/>
</dbReference>
<dbReference type="InterPro" id="IPR001482">
    <property type="entry name" value="T2SS/T4SS_dom"/>
</dbReference>
<evidence type="ECO:0000313" key="5">
    <source>
        <dbReference type="EMBL" id="GFE51957.1"/>
    </source>
</evidence>
<dbReference type="EMBL" id="BLIV01000008">
    <property type="protein sequence ID" value="GFE51957.1"/>
    <property type="molecule type" value="Genomic_DNA"/>
</dbReference>
<gene>
    <name evidence="5" type="ORF">So717_37100</name>
</gene>
<dbReference type="PANTHER" id="PTHR30258:SF2">
    <property type="entry name" value="COMG OPERON PROTEIN 1"/>
    <property type="match status" value="1"/>
</dbReference>
<keyword evidence="6" id="KW-1185">Reference proteome</keyword>
<dbReference type="GO" id="GO:0005524">
    <property type="term" value="F:ATP binding"/>
    <property type="evidence" value="ECO:0007669"/>
    <property type="project" value="UniProtKB-KW"/>
</dbReference>
<evidence type="ECO:0000259" key="4">
    <source>
        <dbReference type="PROSITE" id="PS00662"/>
    </source>
</evidence>
<keyword evidence="3" id="KW-0067">ATP-binding</keyword>
<reference evidence="5 6" key="1">
    <citation type="submission" date="2019-12" db="EMBL/GenBank/DDBJ databases">
        <title>Roseobacter cerasinus sp. nov., isolated from seawater around aquaculture.</title>
        <authorList>
            <person name="Muramatsu S."/>
            <person name="Takabe Y."/>
            <person name="Mori K."/>
            <person name="Takaichi S."/>
            <person name="Hanada S."/>
        </authorList>
    </citation>
    <scope>NUCLEOTIDE SEQUENCE [LARGE SCALE GENOMIC DNA]</scope>
    <source>
        <strain evidence="5 6">AI77</strain>
    </source>
</reference>
<dbReference type="SMART" id="SM00382">
    <property type="entry name" value="AAA"/>
    <property type="match status" value="1"/>
</dbReference>
<dbReference type="GO" id="GO:0005886">
    <property type="term" value="C:plasma membrane"/>
    <property type="evidence" value="ECO:0007669"/>
    <property type="project" value="TreeGrafter"/>
</dbReference>
<dbReference type="PROSITE" id="PS00662">
    <property type="entry name" value="T2SP_E"/>
    <property type="match status" value="1"/>
</dbReference>
<dbReference type="Pfam" id="PF00437">
    <property type="entry name" value="T2SSE"/>
    <property type="match status" value="1"/>
</dbReference>
<dbReference type="CDD" id="cd01129">
    <property type="entry name" value="PulE-GspE-like"/>
    <property type="match status" value="1"/>
</dbReference>
<dbReference type="AlphaFoldDB" id="A0A640VVS5"/>
<dbReference type="InterPro" id="IPR027417">
    <property type="entry name" value="P-loop_NTPase"/>
</dbReference>
<keyword evidence="2" id="KW-0547">Nucleotide-binding</keyword>
<protein>
    <submittedName>
        <fullName evidence="5">General secretion pathway protein GspE</fullName>
    </submittedName>
</protein>
<comment type="similarity">
    <text evidence="1">Belongs to the GSP E family.</text>
</comment>
<dbReference type="PANTHER" id="PTHR30258">
    <property type="entry name" value="TYPE II SECRETION SYSTEM PROTEIN GSPE-RELATED"/>
    <property type="match status" value="1"/>
</dbReference>
<dbReference type="GO" id="GO:0016887">
    <property type="term" value="F:ATP hydrolysis activity"/>
    <property type="evidence" value="ECO:0007669"/>
    <property type="project" value="TreeGrafter"/>
</dbReference>
<dbReference type="Pfam" id="PF05157">
    <property type="entry name" value="MshEN"/>
    <property type="match status" value="1"/>
</dbReference>
<feature type="domain" description="Bacterial type II secretion system protein E" evidence="4">
    <location>
        <begin position="374"/>
        <end position="388"/>
    </location>
</feature>
<evidence type="ECO:0000256" key="2">
    <source>
        <dbReference type="ARBA" id="ARBA00022741"/>
    </source>
</evidence>
<name>A0A640VVS5_9RHOB</name>
<accession>A0A640VVS5</accession>
<dbReference type="Gene3D" id="3.30.300.160">
    <property type="entry name" value="Type II secretion system, protein E, N-terminal domain"/>
    <property type="match status" value="1"/>
</dbReference>
<dbReference type="Proteomes" id="UP000436522">
    <property type="component" value="Unassembled WGS sequence"/>
</dbReference>
<proteinExistence type="inferred from homology"/>
<evidence type="ECO:0000313" key="6">
    <source>
        <dbReference type="Proteomes" id="UP000436522"/>
    </source>
</evidence>
<comment type="caution">
    <text evidence="5">The sequence shown here is derived from an EMBL/GenBank/DDBJ whole genome shotgun (WGS) entry which is preliminary data.</text>
</comment>
<dbReference type="InterPro" id="IPR003593">
    <property type="entry name" value="AAA+_ATPase"/>
</dbReference>
<evidence type="ECO:0000256" key="1">
    <source>
        <dbReference type="ARBA" id="ARBA00006611"/>
    </source>
</evidence>